<evidence type="ECO:0000313" key="3">
    <source>
        <dbReference type="Proteomes" id="UP000596660"/>
    </source>
</evidence>
<accession>A0A803KW05</accession>
<dbReference type="InterPro" id="IPR029377">
    <property type="entry name" value="TMEM220"/>
</dbReference>
<dbReference type="Proteomes" id="UP000596660">
    <property type="component" value="Unplaced"/>
</dbReference>
<reference evidence="2" key="2">
    <citation type="submission" date="2021-03" db="UniProtKB">
        <authorList>
            <consortium name="EnsemblPlants"/>
        </authorList>
    </citation>
    <scope>IDENTIFICATION</scope>
</reference>
<dbReference type="Gramene" id="AUR62003213-RA">
    <property type="protein sequence ID" value="AUR62003213-RA:cds"/>
    <property type="gene ID" value="AUR62003213"/>
</dbReference>
<proteinExistence type="predicted"/>
<organism evidence="2 3">
    <name type="scientific">Chenopodium quinoa</name>
    <name type="common">Quinoa</name>
    <dbReference type="NCBI Taxonomy" id="63459"/>
    <lineage>
        <taxon>Eukaryota</taxon>
        <taxon>Viridiplantae</taxon>
        <taxon>Streptophyta</taxon>
        <taxon>Embryophyta</taxon>
        <taxon>Tracheophyta</taxon>
        <taxon>Spermatophyta</taxon>
        <taxon>Magnoliopsida</taxon>
        <taxon>eudicotyledons</taxon>
        <taxon>Gunneridae</taxon>
        <taxon>Pentapetalae</taxon>
        <taxon>Caryophyllales</taxon>
        <taxon>Chenopodiaceae</taxon>
        <taxon>Chenopodioideae</taxon>
        <taxon>Atripliceae</taxon>
        <taxon>Chenopodium</taxon>
    </lineage>
</organism>
<evidence type="ECO:0000256" key="1">
    <source>
        <dbReference type="SAM" id="Phobius"/>
    </source>
</evidence>
<dbReference type="PANTHER" id="PTHR34262">
    <property type="entry name" value="TRANSMEMBRANE PROTEIN 220"/>
    <property type="match status" value="1"/>
</dbReference>
<dbReference type="PANTHER" id="PTHR34262:SF1">
    <property type="entry name" value="TRANSMEMBRANE PROTEIN 220"/>
    <property type="match status" value="1"/>
</dbReference>
<sequence length="130" mass="14649">MAALFLVSASVQFNDPEWYFWIPLYSCGAYVNLMSSLATVSLKRSKSTGKLTLWLGIFLLTKVLLEDYFGDMIGIWSLDMRHRLVREKIGSGLVTSSMILQLSSEMDPRKNMELGSYIECGNVFGQAHVL</sequence>
<dbReference type="OMA" id="FNDPEWY"/>
<evidence type="ECO:0008006" key="4">
    <source>
        <dbReference type="Google" id="ProtNLM"/>
    </source>
</evidence>
<protein>
    <recommendedName>
        <fullName evidence="4">Transmembrane protein 220</fullName>
    </recommendedName>
</protein>
<feature type="transmembrane region" description="Helical" evidence="1">
    <location>
        <begin position="20"/>
        <end position="42"/>
    </location>
</feature>
<name>A0A803KW05_CHEQI</name>
<reference evidence="2" key="1">
    <citation type="journal article" date="2017" name="Nature">
        <title>The genome of Chenopodium quinoa.</title>
        <authorList>
            <person name="Jarvis D.E."/>
            <person name="Ho Y.S."/>
            <person name="Lightfoot D.J."/>
            <person name="Schmoeckel S.M."/>
            <person name="Li B."/>
            <person name="Borm T.J.A."/>
            <person name="Ohyanagi H."/>
            <person name="Mineta K."/>
            <person name="Michell C.T."/>
            <person name="Saber N."/>
            <person name="Kharbatia N.M."/>
            <person name="Rupper R.R."/>
            <person name="Sharp A.R."/>
            <person name="Dally N."/>
            <person name="Boughton B.A."/>
            <person name="Woo Y.H."/>
            <person name="Gao G."/>
            <person name="Schijlen E.G.W.M."/>
            <person name="Guo X."/>
            <person name="Momin A.A."/>
            <person name="Negrao S."/>
            <person name="Al-Babili S."/>
            <person name="Gehring C."/>
            <person name="Roessner U."/>
            <person name="Jung C."/>
            <person name="Murphy K."/>
            <person name="Arold S.T."/>
            <person name="Gojobori T."/>
            <person name="van der Linden C.G."/>
            <person name="van Loo E.N."/>
            <person name="Jellen E.N."/>
            <person name="Maughan P.J."/>
            <person name="Tester M."/>
        </authorList>
    </citation>
    <scope>NUCLEOTIDE SEQUENCE [LARGE SCALE GENOMIC DNA]</scope>
    <source>
        <strain evidence="2">cv. PI 614886</strain>
    </source>
</reference>
<keyword evidence="1" id="KW-1133">Transmembrane helix</keyword>
<keyword evidence="1" id="KW-0472">Membrane</keyword>
<dbReference type="AlphaFoldDB" id="A0A803KW05"/>
<keyword evidence="3" id="KW-1185">Reference proteome</keyword>
<dbReference type="Pfam" id="PF15071">
    <property type="entry name" value="TMEM220"/>
    <property type="match status" value="1"/>
</dbReference>
<dbReference type="EnsemblPlants" id="AUR62003213-RA">
    <property type="protein sequence ID" value="AUR62003213-RA:cds"/>
    <property type="gene ID" value="AUR62003213"/>
</dbReference>
<keyword evidence="1" id="KW-0812">Transmembrane</keyword>
<evidence type="ECO:0000313" key="2">
    <source>
        <dbReference type="EnsemblPlants" id="AUR62003213-RA:cds"/>
    </source>
</evidence>